<evidence type="ECO:0000256" key="18">
    <source>
        <dbReference type="ARBA" id="ARBA00023268"/>
    </source>
</evidence>
<dbReference type="SUPFAM" id="SSF48576">
    <property type="entry name" value="Terpenoid synthases"/>
    <property type="match status" value="1"/>
</dbReference>
<dbReference type="OrthoDB" id="431150at2759"/>
<dbReference type="Proteomes" id="UP000095038">
    <property type="component" value="Unassembled WGS sequence"/>
</dbReference>
<dbReference type="FunCoup" id="A0A1D2VA77">
    <property type="interactions" value="292"/>
</dbReference>
<evidence type="ECO:0000256" key="13">
    <source>
        <dbReference type="ARBA" id="ARBA00023098"/>
    </source>
</evidence>
<organism evidence="20 21">
    <name type="scientific">Ascoidea rubescens DSM 1968</name>
    <dbReference type="NCBI Taxonomy" id="1344418"/>
    <lineage>
        <taxon>Eukaryota</taxon>
        <taxon>Fungi</taxon>
        <taxon>Dikarya</taxon>
        <taxon>Ascomycota</taxon>
        <taxon>Saccharomycotina</taxon>
        <taxon>Saccharomycetes</taxon>
        <taxon>Ascoideaceae</taxon>
        <taxon>Ascoidea</taxon>
    </lineage>
</organism>
<dbReference type="InterPro" id="IPR033904">
    <property type="entry name" value="Trans_IPPS_HH"/>
</dbReference>
<evidence type="ECO:0000256" key="6">
    <source>
        <dbReference type="ARBA" id="ARBA00022516"/>
    </source>
</evidence>
<dbReference type="InterPro" id="IPR008949">
    <property type="entry name" value="Isoprenoid_synthase_dom_sf"/>
</dbReference>
<evidence type="ECO:0000256" key="10">
    <source>
        <dbReference type="ARBA" id="ARBA00022955"/>
    </source>
</evidence>
<dbReference type="Gene3D" id="1.10.600.10">
    <property type="entry name" value="Farnesyl Diphosphate Synthase"/>
    <property type="match status" value="1"/>
</dbReference>
<dbReference type="PANTHER" id="PTHR11626">
    <property type="entry name" value="FARNESYL-DIPHOSPHATE FARNESYLTRANSFERASE"/>
    <property type="match status" value="1"/>
</dbReference>
<dbReference type="GO" id="GO:0006696">
    <property type="term" value="P:ergosterol biosynthetic process"/>
    <property type="evidence" value="ECO:0007669"/>
    <property type="project" value="EnsemblFungi"/>
</dbReference>
<dbReference type="NCBIfam" id="TIGR01559">
    <property type="entry name" value="squal_synth"/>
    <property type="match status" value="1"/>
</dbReference>
<name>A0A1D2VA77_9ASCO</name>
<dbReference type="FunFam" id="1.10.600.10:FF:000003">
    <property type="entry name" value="Farnesyl-diphosphate farnesyltransferase 1"/>
    <property type="match status" value="1"/>
</dbReference>
<dbReference type="InterPro" id="IPR019845">
    <property type="entry name" value="Squalene/phytoene_synthase_CS"/>
</dbReference>
<evidence type="ECO:0000313" key="21">
    <source>
        <dbReference type="Proteomes" id="UP000095038"/>
    </source>
</evidence>
<dbReference type="GO" id="GO:1902767">
    <property type="term" value="P:isoprenoid biosynthetic process via mevalonate"/>
    <property type="evidence" value="ECO:0007669"/>
    <property type="project" value="EnsemblFungi"/>
</dbReference>
<evidence type="ECO:0000256" key="2">
    <source>
        <dbReference type="ARBA" id="ARBA00004370"/>
    </source>
</evidence>
<dbReference type="GO" id="GO:0005789">
    <property type="term" value="C:endoplasmic reticulum membrane"/>
    <property type="evidence" value="ECO:0007669"/>
    <property type="project" value="EnsemblFungi"/>
</dbReference>
<dbReference type="STRING" id="1344418.A0A1D2VA77"/>
<dbReference type="EC" id="2.5.1.21" evidence="5 19"/>
<dbReference type="InterPro" id="IPR002060">
    <property type="entry name" value="Squ/phyt_synthse"/>
</dbReference>
<dbReference type="PROSITE" id="PS01045">
    <property type="entry name" value="SQUALEN_PHYTOEN_SYN_2"/>
    <property type="match status" value="1"/>
</dbReference>
<evidence type="ECO:0000256" key="15">
    <source>
        <dbReference type="ARBA" id="ARBA00023166"/>
    </source>
</evidence>
<keyword evidence="15" id="KW-1207">Sterol metabolism</keyword>
<evidence type="ECO:0000313" key="20">
    <source>
        <dbReference type="EMBL" id="ODV58586.1"/>
    </source>
</evidence>
<evidence type="ECO:0000256" key="7">
    <source>
        <dbReference type="ARBA" id="ARBA00022679"/>
    </source>
</evidence>
<dbReference type="PANTHER" id="PTHR11626:SF2">
    <property type="entry name" value="SQUALENE SYNTHASE"/>
    <property type="match status" value="1"/>
</dbReference>
<reference evidence="21" key="1">
    <citation type="submission" date="2016-05" db="EMBL/GenBank/DDBJ databases">
        <title>Comparative genomics of biotechnologically important yeasts.</title>
        <authorList>
            <consortium name="DOE Joint Genome Institute"/>
            <person name="Riley R."/>
            <person name="Haridas S."/>
            <person name="Wolfe K.H."/>
            <person name="Lopes M.R."/>
            <person name="Hittinger C.T."/>
            <person name="Goker M."/>
            <person name="Salamov A."/>
            <person name="Wisecaver J."/>
            <person name="Long T.M."/>
            <person name="Aerts A.L."/>
            <person name="Barry K."/>
            <person name="Choi C."/>
            <person name="Clum A."/>
            <person name="Coughlan A.Y."/>
            <person name="Deshpande S."/>
            <person name="Douglass A.P."/>
            <person name="Hanson S.J."/>
            <person name="Klenk H.-P."/>
            <person name="Labutti K."/>
            <person name="Lapidus A."/>
            <person name="Lindquist E."/>
            <person name="Lipzen A."/>
            <person name="Meier-Kolthoff J.P."/>
            <person name="Ohm R.A."/>
            <person name="Otillar R.P."/>
            <person name="Pangilinan J."/>
            <person name="Peng Y."/>
            <person name="Rokas A."/>
            <person name="Rosa C.A."/>
            <person name="Scheuner C."/>
            <person name="Sibirny A.A."/>
            <person name="Slot J.C."/>
            <person name="Stielow J.B."/>
            <person name="Sun H."/>
            <person name="Kurtzman C.P."/>
            <person name="Blackwell M."/>
            <person name="Grigoriev I.V."/>
            <person name="Jeffries T.W."/>
        </authorList>
    </citation>
    <scope>NUCLEOTIDE SEQUENCE [LARGE SCALE GENOMIC DNA]</scope>
    <source>
        <strain evidence="21">DSM 1968</strain>
    </source>
</reference>
<evidence type="ECO:0000256" key="4">
    <source>
        <dbReference type="ARBA" id="ARBA00006251"/>
    </source>
</evidence>
<dbReference type="PROSITE" id="PS01044">
    <property type="entry name" value="SQUALEN_PHYTOEN_SYN_1"/>
    <property type="match status" value="1"/>
</dbReference>
<keyword evidence="7 19" id="KW-0808">Transferase</keyword>
<dbReference type="Pfam" id="PF00494">
    <property type="entry name" value="SQS_PSY"/>
    <property type="match status" value="1"/>
</dbReference>
<keyword evidence="8 19" id="KW-0812">Transmembrane</keyword>
<comment type="cofactor">
    <cofactor evidence="1 19">
        <name>Mg(2+)</name>
        <dbReference type="ChEBI" id="CHEBI:18420"/>
    </cofactor>
</comment>
<dbReference type="GO" id="GO:0045338">
    <property type="term" value="P:farnesyl diphosphate metabolic process"/>
    <property type="evidence" value="ECO:0007669"/>
    <property type="project" value="InterPro"/>
</dbReference>
<dbReference type="AlphaFoldDB" id="A0A1D2VA77"/>
<keyword evidence="9" id="KW-0521">NADP</keyword>
<dbReference type="InterPro" id="IPR006449">
    <property type="entry name" value="Squal_synth-like"/>
</dbReference>
<dbReference type="RefSeq" id="XP_020044893.1">
    <property type="nucleotide sequence ID" value="XM_020194022.1"/>
</dbReference>
<evidence type="ECO:0000256" key="19">
    <source>
        <dbReference type="RuleBase" id="RU368088"/>
    </source>
</evidence>
<dbReference type="GeneID" id="30967658"/>
<keyword evidence="6" id="KW-0444">Lipid biosynthesis</keyword>
<dbReference type="EMBL" id="KV454491">
    <property type="protein sequence ID" value="ODV58586.1"/>
    <property type="molecule type" value="Genomic_DNA"/>
</dbReference>
<evidence type="ECO:0000256" key="16">
    <source>
        <dbReference type="ARBA" id="ARBA00023221"/>
    </source>
</evidence>
<evidence type="ECO:0000256" key="8">
    <source>
        <dbReference type="ARBA" id="ARBA00022692"/>
    </source>
</evidence>
<evidence type="ECO:0000256" key="9">
    <source>
        <dbReference type="ARBA" id="ARBA00022857"/>
    </source>
</evidence>
<feature type="transmembrane region" description="Helical" evidence="19">
    <location>
        <begin position="425"/>
        <end position="446"/>
    </location>
</feature>
<keyword evidence="10" id="KW-0752">Steroid biosynthesis</keyword>
<evidence type="ECO:0000256" key="14">
    <source>
        <dbReference type="ARBA" id="ARBA00023136"/>
    </source>
</evidence>
<dbReference type="SFLD" id="SFLDS00005">
    <property type="entry name" value="Isoprenoid_Synthase_Type_I"/>
    <property type="match status" value="1"/>
</dbReference>
<evidence type="ECO:0000256" key="12">
    <source>
        <dbReference type="ARBA" id="ARBA00023011"/>
    </source>
</evidence>
<dbReference type="GO" id="GO:0055056">
    <property type="term" value="F:D-glucose transmembrane transporter activity"/>
    <property type="evidence" value="ECO:0007669"/>
    <property type="project" value="UniProtKB-UniRule"/>
</dbReference>
<dbReference type="UniPathway" id="UPA00767">
    <property type="reaction ID" value="UER00751"/>
</dbReference>
<comment type="function">
    <text evidence="19">Catalyzes the condensation of 2 farnesyl pyrophosphate (FPP) moieties to form squalene.</text>
</comment>
<evidence type="ECO:0000256" key="1">
    <source>
        <dbReference type="ARBA" id="ARBA00001946"/>
    </source>
</evidence>
<comment type="catalytic activity">
    <reaction evidence="19">
        <text>2 (2E,6E)-farnesyl diphosphate + NADPH + H(+) = squalene + 2 diphosphate + NADP(+)</text>
        <dbReference type="Rhea" id="RHEA:32295"/>
        <dbReference type="ChEBI" id="CHEBI:15378"/>
        <dbReference type="ChEBI" id="CHEBI:15440"/>
        <dbReference type="ChEBI" id="CHEBI:33019"/>
        <dbReference type="ChEBI" id="CHEBI:57783"/>
        <dbReference type="ChEBI" id="CHEBI:58349"/>
        <dbReference type="ChEBI" id="CHEBI:175763"/>
        <dbReference type="EC" id="2.5.1.21"/>
    </reaction>
</comment>
<keyword evidence="12" id="KW-0756">Sterol biosynthesis</keyword>
<comment type="subcellular location">
    <subcellularLocation>
        <location evidence="2">Membrane</location>
    </subcellularLocation>
</comment>
<keyword evidence="16" id="KW-0753">Steroid metabolism</keyword>
<dbReference type="InterPro" id="IPR044844">
    <property type="entry name" value="Trans_IPPS_euk-type"/>
</dbReference>
<dbReference type="GO" id="GO:0051996">
    <property type="term" value="F:squalene synthase [NAD(P)H] activity"/>
    <property type="evidence" value="ECO:0007669"/>
    <property type="project" value="UniProtKB-UniRule"/>
</dbReference>
<comment type="catalytic activity">
    <reaction evidence="19">
        <text>2 (2E,6E)-farnesyl diphosphate + NADH + H(+) = squalene + 2 diphosphate + NAD(+)</text>
        <dbReference type="Rhea" id="RHEA:32299"/>
        <dbReference type="ChEBI" id="CHEBI:15378"/>
        <dbReference type="ChEBI" id="CHEBI:15440"/>
        <dbReference type="ChEBI" id="CHEBI:33019"/>
        <dbReference type="ChEBI" id="CHEBI:57540"/>
        <dbReference type="ChEBI" id="CHEBI:57945"/>
        <dbReference type="ChEBI" id="CHEBI:175763"/>
        <dbReference type="EC" id="2.5.1.21"/>
    </reaction>
</comment>
<evidence type="ECO:0000256" key="11">
    <source>
        <dbReference type="ARBA" id="ARBA00022989"/>
    </source>
</evidence>
<sequence>MGKLGEILAHPCELISMIHLKAFRKNVPIDLSKESKETKLCYDLLKKTSRSFALVVIELHPELRDAVMLFYLILRALDTVEDDMTIEPKIKIPLLKSFSEKLELTDWTFDGNSIKEKDRIVLINFDSILKVFHSNIKRKYQDVIKRITYKMGNGMARYILDEEFNLNGVKTVKDYDLYCHYVAGLVGEGLTNLFVLAKFSNPLLNDKMDLAESMGLFLQKTNIIRDLEEDLRDGRSFYPKEIWSKYCDKLPDLLLEKNVDKLLNCTSDLILNALGHVIDVLDFLSLINEQNCFNFCAIPQVMAIATLDLLYQNKELQKKTVKIRRGTTCYLILKSRTLKGVTEIFSGYIKSIHHKSKPDDPNYLKIGILCGKIEQFIESMYPFKNLPKELSEINYKPTETAIFRQVQDRDPLDVKMFKIIEQEEASLKLSLLGVGFSFLIIGYLIFGDIDVCNTFSSTVSSTVSKIIHQEL</sequence>
<keyword evidence="18" id="KW-0511">Multifunctional enzyme</keyword>
<gene>
    <name evidence="20" type="ORF">ASCRUDRAFT_77828</name>
</gene>
<evidence type="ECO:0000256" key="17">
    <source>
        <dbReference type="ARBA" id="ARBA00023229"/>
    </source>
</evidence>
<dbReference type="SFLD" id="SFLDG01018">
    <property type="entry name" value="Squalene/Phytoene_Synthase_Lik"/>
    <property type="match status" value="1"/>
</dbReference>
<dbReference type="CDD" id="cd00683">
    <property type="entry name" value="Trans_IPPS_HH"/>
    <property type="match status" value="1"/>
</dbReference>
<keyword evidence="21" id="KW-1185">Reference proteome</keyword>
<dbReference type="InParanoid" id="A0A1D2VA77"/>
<evidence type="ECO:0000256" key="3">
    <source>
        <dbReference type="ARBA" id="ARBA00005057"/>
    </source>
</evidence>
<keyword evidence="14 19" id="KW-0472">Membrane</keyword>
<comment type="pathway">
    <text evidence="3 19">Terpene metabolism; lanosterol biosynthesis; lanosterol from farnesyl diphosphate: step 1/3.</text>
</comment>
<evidence type="ECO:0000256" key="5">
    <source>
        <dbReference type="ARBA" id="ARBA00012373"/>
    </source>
</evidence>
<keyword evidence="13" id="KW-0443">Lipid metabolism</keyword>
<keyword evidence="11 19" id="KW-1133">Transmembrane helix</keyword>
<protein>
    <recommendedName>
        <fullName evidence="5 19">Squalene synthase</fullName>
        <shortName evidence="19">SQS</shortName>
        <shortName evidence="19">SS</shortName>
        <ecNumber evidence="5 19">2.5.1.21</ecNumber>
    </recommendedName>
</protein>
<accession>A0A1D2VA77</accession>
<keyword evidence="17" id="KW-0414">Isoprene biosynthesis</keyword>
<comment type="similarity">
    <text evidence="4 19">Belongs to the phytoene/squalene synthase family.</text>
</comment>
<proteinExistence type="inferred from homology"/>